<keyword evidence="1" id="KW-0472">Membrane</keyword>
<dbReference type="OrthoDB" id="4734699at2"/>
<organism evidence="2 3">
    <name type="scientific">Mycolicibacterium rutilum</name>
    <name type="common">Mycobacterium rutilum</name>
    <dbReference type="NCBI Taxonomy" id="370526"/>
    <lineage>
        <taxon>Bacteria</taxon>
        <taxon>Bacillati</taxon>
        <taxon>Actinomycetota</taxon>
        <taxon>Actinomycetes</taxon>
        <taxon>Mycobacteriales</taxon>
        <taxon>Mycobacteriaceae</taxon>
        <taxon>Mycolicibacterium</taxon>
    </lineage>
</organism>
<evidence type="ECO:0000313" key="2">
    <source>
        <dbReference type="EMBL" id="SEH88669.1"/>
    </source>
</evidence>
<dbReference type="AlphaFoldDB" id="A0A1H6LJC5"/>
<accession>A0A1H6LJC5</accession>
<gene>
    <name evidence="2" type="ORF">SAMN04489835_5290</name>
</gene>
<reference evidence="3" key="1">
    <citation type="submission" date="2016-10" db="EMBL/GenBank/DDBJ databases">
        <authorList>
            <person name="Varghese N."/>
            <person name="Submissions S."/>
        </authorList>
    </citation>
    <scope>NUCLEOTIDE SEQUENCE [LARGE SCALE GENOMIC DNA]</scope>
    <source>
        <strain evidence="3">DSM 45405</strain>
    </source>
</reference>
<keyword evidence="3" id="KW-1185">Reference proteome</keyword>
<protein>
    <submittedName>
        <fullName evidence="2">Uncharacterized protein</fullName>
    </submittedName>
</protein>
<proteinExistence type="predicted"/>
<dbReference type="RefSeq" id="WP_083409719.1">
    <property type="nucleotide sequence ID" value="NZ_LT629971.1"/>
</dbReference>
<dbReference type="Proteomes" id="UP000182915">
    <property type="component" value="Chromosome I"/>
</dbReference>
<name>A0A1H6LJC5_MYCRU</name>
<dbReference type="EMBL" id="LT629971">
    <property type="protein sequence ID" value="SEH88669.1"/>
    <property type="molecule type" value="Genomic_DNA"/>
</dbReference>
<evidence type="ECO:0000256" key="1">
    <source>
        <dbReference type="SAM" id="Phobius"/>
    </source>
</evidence>
<feature type="transmembrane region" description="Helical" evidence="1">
    <location>
        <begin position="37"/>
        <end position="57"/>
    </location>
</feature>
<keyword evidence="1" id="KW-1133">Transmembrane helix</keyword>
<sequence length="83" mass="9094">MAVDHLATIVAYAGVAAAVTVWFWRTQGGDVRPVLHGVVAVVFGALWPVALPYRAAVRATLRVLARRRSENDRDNIPDTADQR</sequence>
<evidence type="ECO:0000313" key="3">
    <source>
        <dbReference type="Proteomes" id="UP000182915"/>
    </source>
</evidence>
<feature type="transmembrane region" description="Helical" evidence="1">
    <location>
        <begin position="7"/>
        <end position="25"/>
    </location>
</feature>
<keyword evidence="1" id="KW-0812">Transmembrane</keyword>